<name>A4X2F9_SALTO</name>
<gene>
    <name evidence="2" type="ordered locus">Strop_0578</name>
</gene>
<dbReference type="HOGENOM" id="CLU_1804846_0_0_11"/>
<sequence>MHRGAVTVPETAAGLPAALLDLPDPLCRLGVLHRLTVVLIAAICAVAVSNRSYTAIAEWFPDVPAATGARGGHRPGPSPVGNDDPLQVAGRGSRPAHRLRQRLNGHPDNGDSTVPAAGSHRVRQDPTLLPHYRHRRSACPRRL</sequence>
<evidence type="ECO:0000313" key="3">
    <source>
        <dbReference type="Proteomes" id="UP000000235"/>
    </source>
</evidence>
<evidence type="ECO:0008006" key="4">
    <source>
        <dbReference type="Google" id="ProtNLM"/>
    </source>
</evidence>
<protein>
    <recommendedName>
        <fullName evidence="4">H repeat-associated protein N-terminal domain-containing protein</fullName>
    </recommendedName>
</protein>
<feature type="compositionally biased region" description="Basic residues" evidence="1">
    <location>
        <begin position="131"/>
        <end position="143"/>
    </location>
</feature>
<feature type="region of interest" description="Disordered" evidence="1">
    <location>
        <begin position="65"/>
        <end position="143"/>
    </location>
</feature>
<proteinExistence type="predicted"/>
<dbReference type="AlphaFoldDB" id="A4X2F9"/>
<dbReference type="KEGG" id="stp:Strop_0578"/>
<dbReference type="Proteomes" id="UP000000235">
    <property type="component" value="Chromosome"/>
</dbReference>
<accession>A4X2F9</accession>
<evidence type="ECO:0000313" key="2">
    <source>
        <dbReference type="EMBL" id="ABP53059.1"/>
    </source>
</evidence>
<reference evidence="3" key="1">
    <citation type="journal article" date="2007" name="Proc. Natl. Acad. Sci. U.S.A.">
        <title>Genome sequencing reveals complex secondary metabolome in the marine actinomycete Salinispora tropica.</title>
        <authorList>
            <person name="Udwary D.W."/>
            <person name="Zeigler L."/>
            <person name="Asolkar R.N."/>
            <person name="Singan V."/>
            <person name="Lapidus A."/>
            <person name="Fenical W."/>
            <person name="Jensen P.R."/>
            <person name="Moore B.S."/>
        </authorList>
    </citation>
    <scope>NUCLEOTIDE SEQUENCE [LARGE SCALE GENOMIC DNA]</scope>
    <source>
        <strain evidence="3">ATCC BAA-916 / DSM 44818 / CNB-440</strain>
    </source>
</reference>
<evidence type="ECO:0000256" key="1">
    <source>
        <dbReference type="SAM" id="MobiDB-lite"/>
    </source>
</evidence>
<organism evidence="2 3">
    <name type="scientific">Salinispora tropica (strain ATCC BAA-916 / DSM 44818 / JCM 13857 / NBRC 105044 / CNB-440)</name>
    <dbReference type="NCBI Taxonomy" id="369723"/>
    <lineage>
        <taxon>Bacteria</taxon>
        <taxon>Bacillati</taxon>
        <taxon>Actinomycetota</taxon>
        <taxon>Actinomycetes</taxon>
        <taxon>Micromonosporales</taxon>
        <taxon>Micromonosporaceae</taxon>
        <taxon>Salinispora</taxon>
    </lineage>
</organism>
<keyword evidence="3" id="KW-1185">Reference proteome</keyword>
<dbReference type="EMBL" id="CP000667">
    <property type="protein sequence ID" value="ABP53059.1"/>
    <property type="molecule type" value="Genomic_DNA"/>
</dbReference>
<feature type="compositionally biased region" description="Basic residues" evidence="1">
    <location>
        <begin position="94"/>
        <end position="103"/>
    </location>
</feature>